<dbReference type="Proteomes" id="UP000823561">
    <property type="component" value="Chromosome 7"/>
</dbReference>
<dbReference type="GO" id="GO:0005739">
    <property type="term" value="C:mitochondrion"/>
    <property type="evidence" value="ECO:0007669"/>
    <property type="project" value="TreeGrafter"/>
</dbReference>
<dbReference type="Gene3D" id="3.30.930.10">
    <property type="entry name" value="Bira Bifunctional Protein, Domain 2"/>
    <property type="match status" value="1"/>
</dbReference>
<dbReference type="AlphaFoldDB" id="A0AAV6GYL5"/>
<dbReference type="InterPro" id="IPR004154">
    <property type="entry name" value="Anticodon-bd"/>
</dbReference>
<organism evidence="2 3">
    <name type="scientific">Alosa alosa</name>
    <name type="common">allis shad</name>
    <dbReference type="NCBI Taxonomy" id="278164"/>
    <lineage>
        <taxon>Eukaryota</taxon>
        <taxon>Metazoa</taxon>
        <taxon>Chordata</taxon>
        <taxon>Craniata</taxon>
        <taxon>Vertebrata</taxon>
        <taxon>Euteleostomi</taxon>
        <taxon>Actinopterygii</taxon>
        <taxon>Neopterygii</taxon>
        <taxon>Teleostei</taxon>
        <taxon>Clupei</taxon>
        <taxon>Clupeiformes</taxon>
        <taxon>Clupeoidei</taxon>
        <taxon>Clupeidae</taxon>
        <taxon>Alosa</taxon>
    </lineage>
</organism>
<dbReference type="EMBL" id="JADWDJ010000007">
    <property type="protein sequence ID" value="KAG5278881.1"/>
    <property type="molecule type" value="Genomic_DNA"/>
</dbReference>
<dbReference type="Gene3D" id="3.40.50.800">
    <property type="entry name" value="Anticodon-binding domain"/>
    <property type="match status" value="1"/>
</dbReference>
<dbReference type="InterPro" id="IPR045864">
    <property type="entry name" value="aa-tRNA-synth_II/BPL/LPL"/>
</dbReference>
<sequence length="481" mass="54256">MQDRFNTAVLILQQHCFSSEYTNANTKMFTYCVRRRVLQICLQSSNYCSRCALQLSRAHSTQESESDLTTTLLKLCADRSFIAPGEVHTRALRHGNSCSYGPLGKDLKKNILDQWWNSITRSKAQVFGIDTLQHVPNDAGSLKLVDTSAFGQIINNKDLTKSQVVDRLQQLLHHSSSVRTNLLQGALEQCLPSLELVKRKLPFGLAETGVCHQLLDQNKAAIGCSSERTEASLVWFCSPRTASQWLDHWTRQRLKWWRKFALSPSDFSSSDVVEAELQGGASRGVQVTYRFPWGSEPLETLWNLGESELLKTHGNARAKLQCKDGRKLVVPHVVAVNGNMDRGVLAYLFNSLQLEKKGSGKQRIHQRKVLKLHPTLAPVKVALDMGKGATMELRQVCEGLLTEFLEADISVWPGYLEPQTLDQLHTKYDEMGVLFTVMISENTLENGLLLVRNRDSTIRETMHISEVKTYLQKYINAAENI</sequence>
<dbReference type="GO" id="GO:0006264">
    <property type="term" value="P:mitochondrial DNA replication"/>
    <property type="evidence" value="ECO:0007669"/>
    <property type="project" value="TreeGrafter"/>
</dbReference>
<evidence type="ECO:0000313" key="3">
    <source>
        <dbReference type="Proteomes" id="UP000823561"/>
    </source>
</evidence>
<gene>
    <name evidence="2" type="ORF">AALO_G00103770</name>
</gene>
<reference evidence="2" key="1">
    <citation type="submission" date="2020-10" db="EMBL/GenBank/DDBJ databases">
        <title>Chromosome-scale genome assembly of the Allis shad, Alosa alosa.</title>
        <authorList>
            <person name="Margot Z."/>
            <person name="Christophe K."/>
            <person name="Cabau C."/>
            <person name="Louis A."/>
            <person name="Berthelot C."/>
            <person name="Parey E."/>
            <person name="Roest Crollius H."/>
            <person name="Montfort J."/>
            <person name="Robinson-Rechavi M."/>
            <person name="Bucao C."/>
            <person name="Bouchez O."/>
            <person name="Gislard M."/>
            <person name="Lluch J."/>
            <person name="Milhes M."/>
            <person name="Lampietro C."/>
            <person name="Lopez Roques C."/>
            <person name="Donnadieu C."/>
            <person name="Braasch I."/>
            <person name="Desvignes T."/>
            <person name="Postlethwait J."/>
            <person name="Bobe J."/>
            <person name="Guiguen Y."/>
        </authorList>
    </citation>
    <scope>NUCLEOTIDE SEQUENCE</scope>
    <source>
        <strain evidence="2">M-15738</strain>
        <tissue evidence="2">Blood</tissue>
    </source>
</reference>
<dbReference type="PANTHER" id="PTHR10745:SF8">
    <property type="entry name" value="DNA POLYMERASE SUBUNIT GAMMA-2, MITOCHONDRIAL"/>
    <property type="match status" value="1"/>
</dbReference>
<keyword evidence="3" id="KW-1185">Reference proteome</keyword>
<name>A0AAV6GYL5_9TELE</name>
<dbReference type="SUPFAM" id="SSF52954">
    <property type="entry name" value="Class II aaRS ABD-related"/>
    <property type="match status" value="1"/>
</dbReference>
<dbReference type="SUPFAM" id="SSF55681">
    <property type="entry name" value="Class II aaRS and biotin synthetases"/>
    <property type="match status" value="1"/>
</dbReference>
<dbReference type="PANTHER" id="PTHR10745">
    <property type="entry name" value="GLYCYL-TRNA SYNTHETASE/DNA POLYMERASE SUBUNIT GAMMA-2"/>
    <property type="match status" value="1"/>
</dbReference>
<comment type="caution">
    <text evidence="2">The sequence shown here is derived from an EMBL/GenBank/DDBJ whole genome shotgun (WGS) entry which is preliminary data.</text>
</comment>
<dbReference type="InterPro" id="IPR036621">
    <property type="entry name" value="Anticodon-bd_dom_sf"/>
</dbReference>
<evidence type="ECO:0000313" key="2">
    <source>
        <dbReference type="EMBL" id="KAG5278881.1"/>
    </source>
</evidence>
<dbReference type="InterPro" id="IPR027031">
    <property type="entry name" value="Gly-tRNA_synthase/POLG2"/>
</dbReference>
<evidence type="ECO:0000259" key="1">
    <source>
        <dbReference type="Pfam" id="PF03129"/>
    </source>
</evidence>
<feature type="domain" description="Anticodon-binding" evidence="1">
    <location>
        <begin position="390"/>
        <end position="473"/>
    </location>
</feature>
<protein>
    <recommendedName>
        <fullName evidence="1">Anticodon-binding domain-containing protein</fullName>
    </recommendedName>
</protein>
<proteinExistence type="predicted"/>
<dbReference type="Pfam" id="PF03129">
    <property type="entry name" value="HGTP_anticodon"/>
    <property type="match status" value="1"/>
</dbReference>
<accession>A0AAV6GYL5</accession>